<dbReference type="InterPro" id="IPR045851">
    <property type="entry name" value="AMP-bd_C_sf"/>
</dbReference>
<dbReference type="Gene3D" id="3.30.300.30">
    <property type="match status" value="1"/>
</dbReference>
<evidence type="ECO:0000259" key="2">
    <source>
        <dbReference type="Pfam" id="PF13193"/>
    </source>
</evidence>
<dbReference type="OrthoDB" id="10253115at2759"/>
<dbReference type="GO" id="GO:0006631">
    <property type="term" value="P:fatty acid metabolic process"/>
    <property type="evidence" value="ECO:0007669"/>
    <property type="project" value="TreeGrafter"/>
</dbReference>
<evidence type="ECO:0000259" key="1">
    <source>
        <dbReference type="Pfam" id="PF00501"/>
    </source>
</evidence>
<dbReference type="PANTHER" id="PTHR43201:SF32">
    <property type="entry name" value="2-SUCCINYLBENZOATE--COA LIGASE, CHLOROPLASTIC_PEROXISOMAL"/>
    <property type="match status" value="1"/>
</dbReference>
<dbReference type="InterPro" id="IPR025110">
    <property type="entry name" value="AMP-bd_C"/>
</dbReference>
<evidence type="ECO:0000313" key="3">
    <source>
        <dbReference type="EMBL" id="KAG5622034.1"/>
    </source>
</evidence>
<name>A0A9J6ACY5_SOLCO</name>
<feature type="domain" description="AMP-dependent synthetase/ligase" evidence="1">
    <location>
        <begin position="23"/>
        <end position="400"/>
    </location>
</feature>
<dbReference type="CDD" id="cd04433">
    <property type="entry name" value="AFD_class_I"/>
    <property type="match status" value="1"/>
</dbReference>
<dbReference type="Pfam" id="PF13193">
    <property type="entry name" value="AMP-binding_C"/>
    <property type="match status" value="1"/>
</dbReference>
<dbReference type="InterPro" id="IPR042099">
    <property type="entry name" value="ANL_N_sf"/>
</dbReference>
<dbReference type="EMBL" id="JACXVP010000002">
    <property type="protein sequence ID" value="KAG5622034.1"/>
    <property type="molecule type" value="Genomic_DNA"/>
</dbReference>
<sequence>MANYSKAHVCQCLSRLSTVRRSSTVMIMGERRRTGMEFVDGVLSLAHGLIQLGLKPGDVVAISALNSDLYLEWLLAVAYVGGITAPFNYRWSLEEARTALQVAKPTILVHGAASYFWKFESYADSVPSLRWHVLMDTPCEVHSTNIGLTTEQLKRSCKRHLTADYLWAPQEAAIICFTSGIYLLPFHMRTTGRPKGVTLSHSALVVQSLAKIAIVGYGLFTHCTTVPYWWYIISLGHANGRRLSYLLPKFEAKLAVESIDQHSVTSLITVPAMMADLISFYRTKHISVGSKSVKKVLNGAGGLSSGLIKNAIEIFPRAKLLSSYGMTEACSSLTFVTLYDPARESCIQYSYANSSNLANKPDGICVGKPAPHIEIRITGDDSSCIGRIFTRGPHLMLGYWGQMPSNNSSPTDECWFDTGDIGHIDDCGNIWLVGRLKGRIKSGGENVYPEEVEGVLLQHPGISACVVIGLPDSRLTEMVVACIRLKDNWQWTDSSSNHPVNKNVHCLSSTVLQNFCREKDLTGFKIPKKFVVWKTQFPMTTTGKLRRDQVRAELMSYRQLPPSRL</sequence>
<dbReference type="SUPFAM" id="SSF56801">
    <property type="entry name" value="Acetyl-CoA synthetase-like"/>
    <property type="match status" value="1"/>
</dbReference>
<dbReference type="InterPro" id="IPR000873">
    <property type="entry name" value="AMP-dep_synth/lig_dom"/>
</dbReference>
<evidence type="ECO:0000313" key="4">
    <source>
        <dbReference type="Proteomes" id="UP000824120"/>
    </source>
</evidence>
<proteinExistence type="predicted"/>
<reference evidence="3 4" key="1">
    <citation type="submission" date="2020-09" db="EMBL/GenBank/DDBJ databases">
        <title>De no assembly of potato wild relative species, Solanum commersonii.</title>
        <authorList>
            <person name="Cho K."/>
        </authorList>
    </citation>
    <scope>NUCLEOTIDE SEQUENCE [LARGE SCALE GENOMIC DNA]</scope>
    <source>
        <strain evidence="3">LZ3.2</strain>
        <tissue evidence="3">Leaf</tissue>
    </source>
</reference>
<evidence type="ECO:0008006" key="5">
    <source>
        <dbReference type="Google" id="ProtNLM"/>
    </source>
</evidence>
<feature type="domain" description="AMP-binding enzyme C-terminal" evidence="2">
    <location>
        <begin position="451"/>
        <end position="544"/>
    </location>
</feature>
<dbReference type="PANTHER" id="PTHR43201">
    <property type="entry name" value="ACYL-COA SYNTHETASE"/>
    <property type="match status" value="1"/>
</dbReference>
<comment type="caution">
    <text evidence="3">The sequence shown here is derived from an EMBL/GenBank/DDBJ whole genome shotgun (WGS) entry which is preliminary data.</text>
</comment>
<dbReference type="Pfam" id="PF00501">
    <property type="entry name" value="AMP-binding"/>
    <property type="match status" value="1"/>
</dbReference>
<protein>
    <recommendedName>
        <fullName evidence="5">4-coumarate--CoA ligase</fullName>
    </recommendedName>
</protein>
<dbReference type="AlphaFoldDB" id="A0A9J6ACY5"/>
<gene>
    <name evidence="3" type="ORF">H5410_007252</name>
</gene>
<keyword evidence="4" id="KW-1185">Reference proteome</keyword>
<accession>A0A9J6ACY5</accession>
<dbReference type="Gene3D" id="3.40.50.12780">
    <property type="entry name" value="N-terminal domain of ligase-like"/>
    <property type="match status" value="1"/>
</dbReference>
<organism evidence="3 4">
    <name type="scientific">Solanum commersonii</name>
    <name type="common">Commerson's wild potato</name>
    <name type="synonym">Commerson's nightshade</name>
    <dbReference type="NCBI Taxonomy" id="4109"/>
    <lineage>
        <taxon>Eukaryota</taxon>
        <taxon>Viridiplantae</taxon>
        <taxon>Streptophyta</taxon>
        <taxon>Embryophyta</taxon>
        <taxon>Tracheophyta</taxon>
        <taxon>Spermatophyta</taxon>
        <taxon>Magnoliopsida</taxon>
        <taxon>eudicotyledons</taxon>
        <taxon>Gunneridae</taxon>
        <taxon>Pentapetalae</taxon>
        <taxon>asterids</taxon>
        <taxon>lamiids</taxon>
        <taxon>Solanales</taxon>
        <taxon>Solanaceae</taxon>
        <taxon>Solanoideae</taxon>
        <taxon>Solaneae</taxon>
        <taxon>Solanum</taxon>
    </lineage>
</organism>
<dbReference type="GO" id="GO:0031956">
    <property type="term" value="F:medium-chain fatty acid-CoA ligase activity"/>
    <property type="evidence" value="ECO:0007669"/>
    <property type="project" value="TreeGrafter"/>
</dbReference>
<dbReference type="Proteomes" id="UP000824120">
    <property type="component" value="Chromosome 2"/>
</dbReference>